<name>A0A1X0QYQ1_RHIZD</name>
<dbReference type="EMBL" id="KV921958">
    <property type="protein sequence ID" value="ORE04933.1"/>
    <property type="molecule type" value="Genomic_DNA"/>
</dbReference>
<protein>
    <submittedName>
        <fullName evidence="2">Uncharacterized protein</fullName>
    </submittedName>
</protein>
<gene>
    <name evidence="2" type="ORF">BCV72DRAFT_311827</name>
</gene>
<reference evidence="2" key="1">
    <citation type="journal article" date="2016" name="Proc. Natl. Acad. Sci. U.S.A.">
        <title>Lipid metabolic changes in an early divergent fungus govern the establishment of a mutualistic symbiosis with endobacteria.</title>
        <authorList>
            <person name="Lastovetsky O.A."/>
            <person name="Gaspar M.L."/>
            <person name="Mondo S.J."/>
            <person name="LaButti K.M."/>
            <person name="Sandor L."/>
            <person name="Grigoriev I.V."/>
            <person name="Henry S.A."/>
            <person name="Pawlowska T.E."/>
        </authorList>
    </citation>
    <scope>NUCLEOTIDE SEQUENCE [LARGE SCALE GENOMIC DNA]</scope>
    <source>
        <strain evidence="2">ATCC 52814</strain>
    </source>
</reference>
<feature type="region of interest" description="Disordered" evidence="1">
    <location>
        <begin position="219"/>
        <end position="241"/>
    </location>
</feature>
<evidence type="ECO:0000256" key="1">
    <source>
        <dbReference type="SAM" id="MobiDB-lite"/>
    </source>
</evidence>
<dbReference type="OrthoDB" id="10612554at2759"/>
<organism evidence="2">
    <name type="scientific">Rhizopus microsporus var. microsporus</name>
    <dbReference type="NCBI Taxonomy" id="86635"/>
    <lineage>
        <taxon>Eukaryota</taxon>
        <taxon>Fungi</taxon>
        <taxon>Fungi incertae sedis</taxon>
        <taxon>Mucoromycota</taxon>
        <taxon>Mucoromycotina</taxon>
        <taxon>Mucoromycetes</taxon>
        <taxon>Mucorales</taxon>
        <taxon>Mucorineae</taxon>
        <taxon>Rhizopodaceae</taxon>
        <taxon>Rhizopus</taxon>
    </lineage>
</organism>
<accession>A0A1X0QYQ1</accession>
<dbReference type="VEuPathDB" id="FungiDB:BCV72DRAFT_311827"/>
<proteinExistence type="predicted"/>
<dbReference type="AlphaFoldDB" id="A0A1X0QYQ1"/>
<dbReference type="Proteomes" id="UP000242414">
    <property type="component" value="Unassembled WGS sequence"/>
</dbReference>
<feature type="compositionally biased region" description="Basic and acidic residues" evidence="1">
    <location>
        <begin position="224"/>
        <end position="239"/>
    </location>
</feature>
<evidence type="ECO:0000313" key="2">
    <source>
        <dbReference type="EMBL" id="ORE04933.1"/>
    </source>
</evidence>
<sequence length="439" mass="49809">MVTTPLQTILKNDNESALNTLRKGQSIASDALLDISITIELIVEDYLQSGKNKLHINQIIPKETQGEEINLILSAPKPRLKRIYYYSKLGYHLFDKRSSVSSSEKSTWLDKVEPLDIVLTECPPQMRLLIDPLLKTFATNIPMMYSGERTKDAAFVILMKKRRKIKLTVLLIQGRLLRKDCDNIESVFANFKLSRRVVALLTSIDYAKRSTLSRNLKANLDNPARPRMDAHLPTEERSTTSDVASTMLAGDIFASTASSDSNGNKLKQIARYIKRLLMCQDSIHKTIDSPIHRVKLRASGVAQFGREVDMDKHVLVSLSVAKACNAILFRTDYSKLCRTLVPNTKLSTLHALQLNTVGLRYLFFPKFRPIRAQTQDGNYIKNETMAKDNKDSLFATIFDLNKIKQLCKSHGTEFDYRLIITSYHIAHLQATAQVHLQQQ</sequence>